<dbReference type="EMBL" id="JANAVB010018599">
    <property type="protein sequence ID" value="KAJ6829461.1"/>
    <property type="molecule type" value="Genomic_DNA"/>
</dbReference>
<keyword evidence="3" id="KW-1185">Reference proteome</keyword>
<reference evidence="2" key="2">
    <citation type="submission" date="2023-04" db="EMBL/GenBank/DDBJ databases">
        <authorList>
            <person name="Bruccoleri R.E."/>
            <person name="Oakeley E.J."/>
            <person name="Faust A.-M."/>
            <person name="Dessus-Babus S."/>
            <person name="Altorfer M."/>
            <person name="Burckhardt D."/>
            <person name="Oertli M."/>
            <person name="Naumann U."/>
            <person name="Petersen F."/>
            <person name="Wong J."/>
        </authorList>
    </citation>
    <scope>NUCLEOTIDE SEQUENCE</scope>
    <source>
        <strain evidence="2">GSM-AAB239-AS_SAM_17_03QT</strain>
        <tissue evidence="2">Leaf</tissue>
    </source>
</reference>
<comment type="caution">
    <text evidence="2">The sequence shown here is derived from an EMBL/GenBank/DDBJ whole genome shotgun (WGS) entry which is preliminary data.</text>
</comment>
<proteinExistence type="predicted"/>
<dbReference type="AlphaFoldDB" id="A0AAX6GMI8"/>
<sequence length="178" mass="17763">MAALFPQLWTACAGGHGPAPAAPAPPASAATSSPPSVATPSWALVAAPRPPRAAVRWPAVFAQAPLASTLAGPVAASSASVTPSPATPILRPPALPSDLAGGSLSPLTDFGAVGLRLAGSSPPPASHLGFLLLPRFVLPLPPSAASSLLRRLTSPVSDRRPRWLGDRSPPPDRGSSPA</sequence>
<gene>
    <name evidence="2" type="ORF">M6B38_357690</name>
</gene>
<feature type="region of interest" description="Disordered" evidence="1">
    <location>
        <begin position="16"/>
        <end position="35"/>
    </location>
</feature>
<reference evidence="2" key="1">
    <citation type="journal article" date="2023" name="GigaByte">
        <title>Genome assembly of the bearded iris, Iris pallida Lam.</title>
        <authorList>
            <person name="Bruccoleri R.E."/>
            <person name="Oakeley E.J."/>
            <person name="Faust A.M.E."/>
            <person name="Altorfer M."/>
            <person name="Dessus-Babus S."/>
            <person name="Burckhardt D."/>
            <person name="Oertli M."/>
            <person name="Naumann U."/>
            <person name="Petersen F."/>
            <person name="Wong J."/>
        </authorList>
    </citation>
    <scope>NUCLEOTIDE SEQUENCE</scope>
    <source>
        <strain evidence="2">GSM-AAB239-AS_SAM_17_03QT</strain>
    </source>
</reference>
<feature type="region of interest" description="Disordered" evidence="1">
    <location>
        <begin position="149"/>
        <end position="178"/>
    </location>
</feature>
<accession>A0AAX6GMI8</accession>
<name>A0AAX6GMI8_IRIPA</name>
<dbReference type="Proteomes" id="UP001140949">
    <property type="component" value="Unassembled WGS sequence"/>
</dbReference>
<evidence type="ECO:0000313" key="3">
    <source>
        <dbReference type="Proteomes" id="UP001140949"/>
    </source>
</evidence>
<evidence type="ECO:0000313" key="2">
    <source>
        <dbReference type="EMBL" id="KAJ6829461.1"/>
    </source>
</evidence>
<protein>
    <submittedName>
        <fullName evidence="2">Basic proline-rich protein-like</fullName>
    </submittedName>
</protein>
<evidence type="ECO:0000256" key="1">
    <source>
        <dbReference type="SAM" id="MobiDB-lite"/>
    </source>
</evidence>
<organism evidence="2 3">
    <name type="scientific">Iris pallida</name>
    <name type="common">Sweet iris</name>
    <dbReference type="NCBI Taxonomy" id="29817"/>
    <lineage>
        <taxon>Eukaryota</taxon>
        <taxon>Viridiplantae</taxon>
        <taxon>Streptophyta</taxon>
        <taxon>Embryophyta</taxon>
        <taxon>Tracheophyta</taxon>
        <taxon>Spermatophyta</taxon>
        <taxon>Magnoliopsida</taxon>
        <taxon>Liliopsida</taxon>
        <taxon>Asparagales</taxon>
        <taxon>Iridaceae</taxon>
        <taxon>Iridoideae</taxon>
        <taxon>Irideae</taxon>
        <taxon>Iris</taxon>
    </lineage>
</organism>